<evidence type="ECO:0000313" key="2">
    <source>
        <dbReference type="EMBL" id="NNG22515.1"/>
    </source>
</evidence>
<dbReference type="Gene3D" id="3.40.630.30">
    <property type="match status" value="1"/>
</dbReference>
<evidence type="ECO:0000313" key="3">
    <source>
        <dbReference type="Proteomes" id="UP000533905"/>
    </source>
</evidence>
<dbReference type="SUPFAM" id="SSF55729">
    <property type="entry name" value="Acyl-CoA N-acyltransferases (Nat)"/>
    <property type="match status" value="1"/>
</dbReference>
<gene>
    <name evidence="2" type="ORF">HGB41_05800</name>
</gene>
<dbReference type="InterPro" id="IPR013653">
    <property type="entry name" value="GCN5-like_dom"/>
</dbReference>
<keyword evidence="3" id="KW-1185">Reference proteome</keyword>
<dbReference type="InterPro" id="IPR000182">
    <property type="entry name" value="GNAT_dom"/>
</dbReference>
<organism evidence="2 3">
    <name type="scientific">Telluria aromaticivorans</name>
    <dbReference type="NCBI Taxonomy" id="2725995"/>
    <lineage>
        <taxon>Bacteria</taxon>
        <taxon>Pseudomonadati</taxon>
        <taxon>Pseudomonadota</taxon>
        <taxon>Betaproteobacteria</taxon>
        <taxon>Burkholderiales</taxon>
        <taxon>Oxalobacteraceae</taxon>
        <taxon>Telluria group</taxon>
        <taxon>Telluria</taxon>
    </lineage>
</organism>
<dbReference type="GO" id="GO:0016747">
    <property type="term" value="F:acyltransferase activity, transferring groups other than amino-acyl groups"/>
    <property type="evidence" value="ECO:0007669"/>
    <property type="project" value="InterPro"/>
</dbReference>
<dbReference type="RefSeq" id="WP_171082166.1">
    <property type="nucleotide sequence ID" value="NZ_JABAIV010000002.1"/>
</dbReference>
<dbReference type="AlphaFoldDB" id="A0A7Y2JWW4"/>
<dbReference type="Proteomes" id="UP000533905">
    <property type="component" value="Unassembled WGS sequence"/>
</dbReference>
<dbReference type="EMBL" id="JABAIV010000002">
    <property type="protein sequence ID" value="NNG22515.1"/>
    <property type="molecule type" value="Genomic_DNA"/>
</dbReference>
<name>A0A7Y2JWW4_9BURK</name>
<dbReference type="CDD" id="cd04301">
    <property type="entry name" value="NAT_SF"/>
    <property type="match status" value="1"/>
</dbReference>
<evidence type="ECO:0000259" key="1">
    <source>
        <dbReference type="PROSITE" id="PS51186"/>
    </source>
</evidence>
<dbReference type="PROSITE" id="PS51186">
    <property type="entry name" value="GNAT"/>
    <property type="match status" value="1"/>
</dbReference>
<comment type="caution">
    <text evidence="2">The sequence shown here is derived from an EMBL/GenBank/DDBJ whole genome shotgun (WGS) entry which is preliminary data.</text>
</comment>
<keyword evidence="2" id="KW-0808">Transferase</keyword>
<dbReference type="Pfam" id="PF08445">
    <property type="entry name" value="FR47"/>
    <property type="match status" value="1"/>
</dbReference>
<sequence>MDNFNPSVSMLAALDHPVWSALGSGHQALALGDGLARRYPRDIGPFAALADASPAAWAALGRLLAAGEAAMLVTAAQVKAQPGFTVTPLDPVWQMVATRDPGPPAATFTVLGEADAAGMHALATLTNPGPFGPRTHQLGEFLGVRDGGRLAAMTGERMRLEGMVEVSAVCVHPDHRGKAYARGLMVDKMRRIIDRGSIPFLHVYPSNHSAVALYESLGFVVRRQLHLARVAVTG</sequence>
<feature type="domain" description="N-acetyltransferase" evidence="1">
    <location>
        <begin position="106"/>
        <end position="234"/>
    </location>
</feature>
<accession>A0A7Y2JWW4</accession>
<protein>
    <submittedName>
        <fullName evidence="2">GNAT family N-acetyltransferase</fullName>
    </submittedName>
</protein>
<dbReference type="InterPro" id="IPR016181">
    <property type="entry name" value="Acyl_CoA_acyltransferase"/>
</dbReference>
<proteinExistence type="predicted"/>
<reference evidence="2 3" key="1">
    <citation type="submission" date="2020-04" db="EMBL/GenBank/DDBJ databases">
        <title>Massilia sp. nov., a cold adapted bacteria isolated from Arctic soil.</title>
        <authorList>
            <person name="Son J."/>
            <person name="Ka J.-O."/>
        </authorList>
    </citation>
    <scope>NUCLEOTIDE SEQUENCE [LARGE SCALE GENOMIC DNA]</scope>
    <source>
        <strain evidence="2 3">ML15P13</strain>
    </source>
</reference>